<accession>A0A7R9I1V8</accession>
<protein>
    <submittedName>
        <fullName evidence="2">Uncharacterized protein</fullName>
    </submittedName>
</protein>
<dbReference type="InterPro" id="IPR027417">
    <property type="entry name" value="P-loop_NTPase"/>
</dbReference>
<name>A0A7R9I1V8_9NEOP</name>
<gene>
    <name evidence="2" type="ORF">TBIB3V08_LOCUS5958</name>
</gene>
<sequence length="220" mass="25173">MINGTNCLNKRVQDLFCSVQLNVNNPHFLIMQGRITKVLNMKPPEILSMIEEAAGTSMYEVKRMSTRSTIERKDIKMKELSSVVKEEIAPKLEKMKTERQQVMEYNKIQRELDLLTRLYVAWRYVSAEEKGGVLETLEKQLKEKEKLEAKALANQKNIKDTLASEEKNKKQLAKSLKEDKALPQILFILCNRENDATGTSPSELLVGRNLPRPGDWIAPG</sequence>
<dbReference type="Gene3D" id="3.40.50.300">
    <property type="entry name" value="P-loop containing nucleotide triphosphate hydrolases"/>
    <property type="match status" value="1"/>
</dbReference>
<proteinExistence type="predicted"/>
<reference evidence="2" key="1">
    <citation type="submission" date="2020-11" db="EMBL/GenBank/DDBJ databases">
        <authorList>
            <person name="Tran Van P."/>
        </authorList>
    </citation>
    <scope>NUCLEOTIDE SEQUENCE</scope>
</reference>
<keyword evidence="1" id="KW-0175">Coiled coil</keyword>
<evidence type="ECO:0000256" key="1">
    <source>
        <dbReference type="SAM" id="Coils"/>
    </source>
</evidence>
<dbReference type="SUPFAM" id="SSF52540">
    <property type="entry name" value="P-loop containing nucleoside triphosphate hydrolases"/>
    <property type="match status" value="1"/>
</dbReference>
<dbReference type="AlphaFoldDB" id="A0A7R9I1V8"/>
<feature type="coiled-coil region" evidence="1">
    <location>
        <begin position="127"/>
        <end position="182"/>
    </location>
</feature>
<dbReference type="PANTHER" id="PTHR43977">
    <property type="entry name" value="STRUCTURAL MAINTENANCE OF CHROMOSOMES PROTEIN 3"/>
    <property type="match status" value="1"/>
</dbReference>
<organism evidence="2">
    <name type="scientific">Timema bartmani</name>
    <dbReference type="NCBI Taxonomy" id="61472"/>
    <lineage>
        <taxon>Eukaryota</taxon>
        <taxon>Metazoa</taxon>
        <taxon>Ecdysozoa</taxon>
        <taxon>Arthropoda</taxon>
        <taxon>Hexapoda</taxon>
        <taxon>Insecta</taxon>
        <taxon>Pterygota</taxon>
        <taxon>Neoptera</taxon>
        <taxon>Polyneoptera</taxon>
        <taxon>Phasmatodea</taxon>
        <taxon>Timematodea</taxon>
        <taxon>Timematoidea</taxon>
        <taxon>Timematidae</taxon>
        <taxon>Timema</taxon>
    </lineage>
</organism>
<dbReference type="EMBL" id="OD566195">
    <property type="protein sequence ID" value="CAD7443556.1"/>
    <property type="molecule type" value="Genomic_DNA"/>
</dbReference>
<evidence type="ECO:0000313" key="2">
    <source>
        <dbReference type="EMBL" id="CAD7443556.1"/>
    </source>
</evidence>